<dbReference type="Gene3D" id="1.20.90.10">
    <property type="entry name" value="Phospholipase A2 domain"/>
    <property type="match status" value="1"/>
</dbReference>
<feature type="signal peptide" evidence="8">
    <location>
        <begin position="1"/>
        <end position="23"/>
    </location>
</feature>
<sequence>MKISTGICLLSALFLLYLHTHHCIRHKRDISDMSEALWCYREKVRTPLLGINMYGCFCGIGGSGHPQDEVDRCCFLHDCCYQYANLTFNCDSSFQPYKFSCKRSQIKCKASGVCAQMSCECDKKFAECLTTAKPKDKHFFFNGENICTKPTEICPAIYPSMAAITRRAGKVTGGEELKVSLD</sequence>
<keyword evidence="2 8" id="KW-0964">Secreted</keyword>
<feature type="disulfide bond" evidence="6">
    <location>
        <begin position="90"/>
        <end position="114"/>
    </location>
</feature>
<gene>
    <name evidence="10" type="ORF">XELAEV_18021941mg</name>
</gene>
<evidence type="ECO:0000259" key="9">
    <source>
        <dbReference type="SMART" id="SM00085"/>
    </source>
</evidence>
<dbReference type="EC" id="3.1.1.4" evidence="8"/>
<evidence type="ECO:0000256" key="6">
    <source>
        <dbReference type="PIRSR" id="PIRSR601211-3"/>
    </source>
</evidence>
<dbReference type="InterPro" id="IPR036444">
    <property type="entry name" value="PLipase_A2_dom_sf"/>
</dbReference>
<keyword evidence="5" id="KW-0479">Metal-binding</keyword>
<dbReference type="GO" id="GO:0047498">
    <property type="term" value="F:calcium-dependent phospholipase A2 activity"/>
    <property type="evidence" value="ECO:0007669"/>
    <property type="project" value="TreeGrafter"/>
</dbReference>
<dbReference type="InterPro" id="IPR016090">
    <property type="entry name" value="PLA2-like_dom"/>
</dbReference>
<comment type="catalytic activity">
    <reaction evidence="8">
        <text>a 1,2-diacyl-sn-glycero-3-phosphocholine + H2O = a 1-acyl-sn-glycero-3-phosphocholine + a fatty acid + H(+)</text>
        <dbReference type="Rhea" id="RHEA:15801"/>
        <dbReference type="ChEBI" id="CHEBI:15377"/>
        <dbReference type="ChEBI" id="CHEBI:15378"/>
        <dbReference type="ChEBI" id="CHEBI:28868"/>
        <dbReference type="ChEBI" id="CHEBI:57643"/>
        <dbReference type="ChEBI" id="CHEBI:58168"/>
        <dbReference type="EC" id="3.1.1.4"/>
    </reaction>
</comment>
<feature type="disulfide bond" evidence="6">
    <location>
        <begin position="108"/>
        <end position="119"/>
    </location>
</feature>
<comment type="cofactor">
    <cofactor evidence="5">
        <name>Ca(2+)</name>
        <dbReference type="ChEBI" id="CHEBI:29108"/>
    </cofactor>
    <text evidence="5">Binds 1 Ca(2+) ion per subunit.</text>
</comment>
<evidence type="ECO:0000256" key="4">
    <source>
        <dbReference type="PIRSR" id="PIRSR601211-1"/>
    </source>
</evidence>
<evidence type="ECO:0000313" key="11">
    <source>
        <dbReference type="Proteomes" id="UP000694892"/>
    </source>
</evidence>
<dbReference type="Proteomes" id="UP000694892">
    <property type="component" value="Chromosome 4L"/>
</dbReference>
<keyword evidence="8" id="KW-0443">Lipid metabolism</keyword>
<dbReference type="GO" id="GO:0050482">
    <property type="term" value="P:arachidonate secretion"/>
    <property type="evidence" value="ECO:0007669"/>
    <property type="project" value="InterPro"/>
</dbReference>
<feature type="disulfide bond" evidence="6">
    <location>
        <begin position="80"/>
        <end position="121"/>
    </location>
</feature>
<evidence type="ECO:0000256" key="7">
    <source>
        <dbReference type="RuleBase" id="RU003654"/>
    </source>
</evidence>
<feature type="binding site" evidence="5">
    <location>
        <position position="57"/>
    </location>
    <ligand>
        <name>Ca(2+)</name>
        <dbReference type="ChEBI" id="CHEBI:29108"/>
    </ligand>
</feature>
<comment type="subcellular location">
    <subcellularLocation>
        <location evidence="1 8">Secreted</location>
    </subcellularLocation>
</comment>
<dbReference type="CDD" id="cd00125">
    <property type="entry name" value="PLA2c"/>
    <property type="match status" value="1"/>
</dbReference>
<evidence type="ECO:0000256" key="1">
    <source>
        <dbReference type="ARBA" id="ARBA00004613"/>
    </source>
</evidence>
<evidence type="ECO:0000256" key="2">
    <source>
        <dbReference type="ARBA" id="ARBA00022525"/>
    </source>
</evidence>
<evidence type="ECO:0000256" key="5">
    <source>
        <dbReference type="PIRSR" id="PIRSR601211-2"/>
    </source>
</evidence>
<feature type="domain" description="Phospholipase A2-like central" evidence="9">
    <location>
        <begin position="36"/>
        <end position="148"/>
    </location>
</feature>
<name>A0A974D418_XENLA</name>
<feature type="disulfide bond" evidence="6">
    <location>
        <begin position="79"/>
        <end position="154"/>
    </location>
</feature>
<evidence type="ECO:0000256" key="3">
    <source>
        <dbReference type="ARBA" id="ARBA00023157"/>
    </source>
</evidence>
<dbReference type="PANTHER" id="PTHR11716">
    <property type="entry name" value="PHOSPHOLIPASE A2 FAMILY MEMBER"/>
    <property type="match status" value="1"/>
</dbReference>
<keyword evidence="8" id="KW-0378">Hydrolase</keyword>
<dbReference type="AlphaFoldDB" id="A0A974D418"/>
<dbReference type="InterPro" id="IPR033113">
    <property type="entry name" value="PLA2_histidine"/>
</dbReference>
<accession>A0A974D418</accession>
<dbReference type="GO" id="GO:0005509">
    <property type="term" value="F:calcium ion binding"/>
    <property type="evidence" value="ECO:0007669"/>
    <property type="project" value="InterPro"/>
</dbReference>
<comment type="similarity">
    <text evidence="7">Belongs to the phospholipase A2 family.</text>
</comment>
<feature type="disulfide bond" evidence="6">
    <location>
        <begin position="73"/>
        <end position="128"/>
    </location>
</feature>
<feature type="disulfide bond" evidence="6">
    <location>
        <begin position="58"/>
        <end position="74"/>
    </location>
</feature>
<feature type="disulfide bond" evidence="6">
    <location>
        <begin position="56"/>
        <end position="147"/>
    </location>
</feature>
<dbReference type="GO" id="GO:0006644">
    <property type="term" value="P:phospholipid metabolic process"/>
    <property type="evidence" value="ECO:0007669"/>
    <property type="project" value="InterPro"/>
</dbReference>
<feature type="binding site" evidence="5">
    <location>
        <position position="59"/>
    </location>
    <ligand>
        <name>Ca(2+)</name>
        <dbReference type="ChEBI" id="CHEBI:29108"/>
    </ligand>
</feature>
<keyword evidence="8" id="KW-0732">Signal</keyword>
<dbReference type="OMA" id="NLYGCHC"/>
<organism evidence="10 11">
    <name type="scientific">Xenopus laevis</name>
    <name type="common">African clawed frog</name>
    <dbReference type="NCBI Taxonomy" id="8355"/>
    <lineage>
        <taxon>Eukaryota</taxon>
        <taxon>Metazoa</taxon>
        <taxon>Chordata</taxon>
        <taxon>Craniata</taxon>
        <taxon>Vertebrata</taxon>
        <taxon>Euteleostomi</taxon>
        <taxon>Amphibia</taxon>
        <taxon>Batrachia</taxon>
        <taxon>Anura</taxon>
        <taxon>Pipoidea</taxon>
        <taxon>Pipidae</taxon>
        <taxon>Xenopodinae</taxon>
        <taxon>Xenopus</taxon>
        <taxon>Xenopus</taxon>
    </lineage>
</organism>
<feature type="active site" evidence="4">
    <location>
        <position position="77"/>
    </location>
</feature>
<feature type="binding site" evidence="5">
    <location>
        <position position="61"/>
    </location>
    <ligand>
        <name>Ca(2+)</name>
        <dbReference type="ChEBI" id="CHEBI:29108"/>
    </ligand>
</feature>
<dbReference type="PRINTS" id="PR00389">
    <property type="entry name" value="PHPHLIPASEA2"/>
</dbReference>
<feature type="active site" evidence="4">
    <location>
        <position position="122"/>
    </location>
</feature>
<keyword evidence="5 8" id="KW-0106">Calcium</keyword>
<feature type="binding site" evidence="5">
    <location>
        <position position="78"/>
    </location>
    <ligand>
        <name>Ca(2+)</name>
        <dbReference type="ChEBI" id="CHEBI:29108"/>
    </ligand>
</feature>
<protein>
    <recommendedName>
        <fullName evidence="8">Phospholipase A2</fullName>
        <ecNumber evidence="8">3.1.1.4</ecNumber>
    </recommendedName>
</protein>
<reference evidence="11" key="1">
    <citation type="journal article" date="2016" name="Nature">
        <title>Genome evolution in the allotetraploid frog Xenopus laevis.</title>
        <authorList>
            <person name="Session A.M."/>
            <person name="Uno Y."/>
            <person name="Kwon T."/>
            <person name="Chapman J.A."/>
            <person name="Toyoda A."/>
            <person name="Takahashi S."/>
            <person name="Fukui A."/>
            <person name="Hikosaka A."/>
            <person name="Suzuki A."/>
            <person name="Kondo M."/>
            <person name="van Heeringen S.J."/>
            <person name="Quigley I."/>
            <person name="Heinz S."/>
            <person name="Ogino H."/>
            <person name="Ochi H."/>
            <person name="Hellsten U."/>
            <person name="Lyons J.B."/>
            <person name="Simakov O."/>
            <person name="Putnam N."/>
            <person name="Stites J."/>
            <person name="Kuroki Y."/>
            <person name="Tanaka T."/>
            <person name="Michiue T."/>
            <person name="Watanabe M."/>
            <person name="Bogdanovic O."/>
            <person name="Lister R."/>
            <person name="Georgiou G."/>
            <person name="Paranjpe S.S."/>
            <person name="van Kruijsbergen I."/>
            <person name="Shu S."/>
            <person name="Carlson J."/>
            <person name="Kinoshita T."/>
            <person name="Ohta Y."/>
            <person name="Mawaribuchi S."/>
            <person name="Jenkins J."/>
            <person name="Grimwood J."/>
            <person name="Schmutz J."/>
            <person name="Mitros T."/>
            <person name="Mozaffari S.V."/>
            <person name="Suzuki Y."/>
            <person name="Haramoto Y."/>
            <person name="Yamamoto T.S."/>
            <person name="Takagi C."/>
            <person name="Heald R."/>
            <person name="Miller K."/>
            <person name="Haudenschild C."/>
            <person name="Kitzman J."/>
            <person name="Nakayama T."/>
            <person name="Izutsu Y."/>
            <person name="Robert J."/>
            <person name="Fortriede J."/>
            <person name="Burns K."/>
            <person name="Lotay V."/>
            <person name="Karimi K."/>
            <person name="Yasuoka Y."/>
            <person name="Dichmann D.S."/>
            <person name="Flajnik M.F."/>
            <person name="Houston D.W."/>
            <person name="Shendure J."/>
            <person name="DuPasquier L."/>
            <person name="Vize P.D."/>
            <person name="Zorn A.M."/>
            <person name="Ito M."/>
            <person name="Marcotte E.M."/>
            <person name="Wallingford J.B."/>
            <person name="Ito Y."/>
            <person name="Asashima M."/>
            <person name="Ueno N."/>
            <person name="Matsuda Y."/>
            <person name="Veenstra G.J."/>
            <person name="Fujiyama A."/>
            <person name="Harland R.M."/>
            <person name="Taira M."/>
            <person name="Rokhsar D.S."/>
        </authorList>
    </citation>
    <scope>NUCLEOTIDE SEQUENCE [LARGE SCALE GENOMIC DNA]</scope>
    <source>
        <strain evidence="11">J</strain>
    </source>
</reference>
<proteinExistence type="inferred from homology"/>
<dbReference type="GO" id="GO:0016042">
    <property type="term" value="P:lipid catabolic process"/>
    <property type="evidence" value="ECO:0007669"/>
    <property type="project" value="InterPro"/>
</dbReference>
<keyword evidence="3 6" id="KW-1015">Disulfide bond</keyword>
<evidence type="ECO:0000313" key="10">
    <source>
        <dbReference type="EMBL" id="OCT83801.1"/>
    </source>
</evidence>
<dbReference type="PROSITE" id="PS00118">
    <property type="entry name" value="PA2_HIS"/>
    <property type="match status" value="1"/>
</dbReference>
<dbReference type="Pfam" id="PF00068">
    <property type="entry name" value="Phospholip_A2_1"/>
    <property type="match status" value="1"/>
</dbReference>
<evidence type="ECO:0000256" key="8">
    <source>
        <dbReference type="RuleBase" id="RU361236"/>
    </source>
</evidence>
<dbReference type="InterPro" id="IPR001211">
    <property type="entry name" value="PLA2"/>
</dbReference>
<dbReference type="GO" id="GO:0005543">
    <property type="term" value="F:phospholipid binding"/>
    <property type="evidence" value="ECO:0007669"/>
    <property type="project" value="TreeGrafter"/>
</dbReference>
<feature type="chain" id="PRO_5038156803" description="Phospholipase A2" evidence="8">
    <location>
        <begin position="24"/>
        <end position="182"/>
    </location>
</feature>
<dbReference type="EMBL" id="CM004472">
    <property type="protein sequence ID" value="OCT83801.1"/>
    <property type="molecule type" value="Genomic_DNA"/>
</dbReference>
<dbReference type="SUPFAM" id="SSF48619">
    <property type="entry name" value="Phospholipase A2, PLA2"/>
    <property type="match status" value="1"/>
</dbReference>
<dbReference type="SMART" id="SM00085">
    <property type="entry name" value="PA2c"/>
    <property type="match status" value="1"/>
</dbReference>
<dbReference type="GO" id="GO:0005576">
    <property type="term" value="C:extracellular region"/>
    <property type="evidence" value="ECO:0007669"/>
    <property type="project" value="UniProtKB-SubCell"/>
</dbReference>
<dbReference type="PANTHER" id="PTHR11716:SF4">
    <property type="entry name" value="GROUP 10 SECRETORY PHOSPHOLIPASE A2"/>
    <property type="match status" value="1"/>
</dbReference>